<dbReference type="OrthoDB" id="6143850at2759"/>
<reference evidence="3" key="1">
    <citation type="submission" date="2021-01" db="EMBL/GenBank/DDBJ databases">
        <title>Caligus Genome Assembly.</title>
        <authorList>
            <person name="Gallardo-Escarate C."/>
        </authorList>
    </citation>
    <scope>NUCLEOTIDE SEQUENCE [LARGE SCALE GENOMIC DNA]</scope>
</reference>
<name>A0A7T8KCN4_CALRO</name>
<accession>A0A7T8KCN4</accession>
<evidence type="ECO:0000313" key="2">
    <source>
        <dbReference type="EMBL" id="QQP53424.1"/>
    </source>
</evidence>
<organism evidence="2 3">
    <name type="scientific">Caligus rogercresseyi</name>
    <name type="common">Sea louse</name>
    <dbReference type="NCBI Taxonomy" id="217165"/>
    <lineage>
        <taxon>Eukaryota</taxon>
        <taxon>Metazoa</taxon>
        <taxon>Ecdysozoa</taxon>
        <taxon>Arthropoda</taxon>
        <taxon>Crustacea</taxon>
        <taxon>Multicrustacea</taxon>
        <taxon>Hexanauplia</taxon>
        <taxon>Copepoda</taxon>
        <taxon>Siphonostomatoida</taxon>
        <taxon>Caligidae</taxon>
        <taxon>Caligus</taxon>
    </lineage>
</organism>
<dbReference type="Proteomes" id="UP000595437">
    <property type="component" value="Chromosome 4"/>
</dbReference>
<sequence length="194" mass="21688">MPTEIPCQIEGCKAVIKHELTEVALAMYSSHAQNHERAVKRDEPQRDNAPKLDRPRISRNATEEAWNVFVAKWNIFKECSSMHESTATAQLIQCCDDDVADDILKEDPGIVKGSVKDLLASIKRIAVVPVAKSVKRAELFSLKQRVDEPVRSFYARVKGKAETCGFSSKCCCKRMIVKDITIAGLADIDIRRDA</sequence>
<evidence type="ECO:0000256" key="1">
    <source>
        <dbReference type="SAM" id="MobiDB-lite"/>
    </source>
</evidence>
<keyword evidence="3" id="KW-1185">Reference proteome</keyword>
<feature type="region of interest" description="Disordered" evidence="1">
    <location>
        <begin position="34"/>
        <end position="57"/>
    </location>
</feature>
<feature type="compositionally biased region" description="Basic and acidic residues" evidence="1">
    <location>
        <begin position="34"/>
        <end position="56"/>
    </location>
</feature>
<protein>
    <submittedName>
        <fullName evidence="2">Uncharacterized protein</fullName>
    </submittedName>
</protein>
<dbReference type="AlphaFoldDB" id="A0A7T8KCN4"/>
<gene>
    <name evidence="2" type="ORF">FKW44_005905</name>
</gene>
<dbReference type="EMBL" id="CP045893">
    <property type="protein sequence ID" value="QQP53424.1"/>
    <property type="molecule type" value="Genomic_DNA"/>
</dbReference>
<proteinExistence type="predicted"/>
<evidence type="ECO:0000313" key="3">
    <source>
        <dbReference type="Proteomes" id="UP000595437"/>
    </source>
</evidence>